<evidence type="ECO:0000256" key="15">
    <source>
        <dbReference type="ARBA" id="ARBA00048914"/>
    </source>
</evidence>
<dbReference type="GO" id="GO:0008360">
    <property type="term" value="P:regulation of cell shape"/>
    <property type="evidence" value="ECO:0007669"/>
    <property type="project" value="UniProtKB-KW"/>
</dbReference>
<evidence type="ECO:0000256" key="13">
    <source>
        <dbReference type="ARBA" id="ARBA00023306"/>
    </source>
</evidence>
<keyword evidence="10 16" id="KW-0133">Cell shape</keyword>
<evidence type="ECO:0000313" key="19">
    <source>
        <dbReference type="Proteomes" id="UP000199659"/>
    </source>
</evidence>
<evidence type="ECO:0000256" key="2">
    <source>
        <dbReference type="ARBA" id="ARBA00003921"/>
    </source>
</evidence>
<gene>
    <name evidence="16" type="primary">murB</name>
    <name evidence="18" type="ORF">SAMN05661086_02092</name>
</gene>
<dbReference type="RefSeq" id="WP_092560623.1">
    <property type="nucleotide sequence ID" value="NZ_FOYZ01000007.1"/>
</dbReference>
<dbReference type="InterPro" id="IPR003170">
    <property type="entry name" value="MurB"/>
</dbReference>
<dbReference type="InterPro" id="IPR016167">
    <property type="entry name" value="FAD-bd_PCMH_sub1"/>
</dbReference>
<keyword evidence="5 16" id="KW-0963">Cytoplasm</keyword>
<dbReference type="PANTHER" id="PTHR21071:SF4">
    <property type="entry name" value="UDP-N-ACETYLENOLPYRUVOYLGLUCOSAMINE REDUCTASE"/>
    <property type="match status" value="1"/>
</dbReference>
<keyword evidence="6 16" id="KW-0132">Cell division</keyword>
<evidence type="ECO:0000256" key="6">
    <source>
        <dbReference type="ARBA" id="ARBA00022618"/>
    </source>
</evidence>
<dbReference type="InterPro" id="IPR006094">
    <property type="entry name" value="Oxid_FAD_bind_N"/>
</dbReference>
<dbReference type="InterPro" id="IPR011601">
    <property type="entry name" value="MurB_C"/>
</dbReference>
<dbReference type="GO" id="GO:0051301">
    <property type="term" value="P:cell division"/>
    <property type="evidence" value="ECO:0007669"/>
    <property type="project" value="UniProtKB-KW"/>
</dbReference>
<dbReference type="STRING" id="37658.SAMN05661086_02092"/>
<dbReference type="UniPathway" id="UPA00219"/>
<dbReference type="NCBIfam" id="NF010480">
    <property type="entry name" value="PRK13905.1"/>
    <property type="match status" value="1"/>
</dbReference>
<evidence type="ECO:0000256" key="9">
    <source>
        <dbReference type="ARBA" id="ARBA00022857"/>
    </source>
</evidence>
<organism evidence="18 19">
    <name type="scientific">Anaeromicropila populeti</name>
    <dbReference type="NCBI Taxonomy" id="37658"/>
    <lineage>
        <taxon>Bacteria</taxon>
        <taxon>Bacillati</taxon>
        <taxon>Bacillota</taxon>
        <taxon>Clostridia</taxon>
        <taxon>Lachnospirales</taxon>
        <taxon>Lachnospiraceae</taxon>
        <taxon>Anaeromicropila</taxon>
    </lineage>
</organism>
<keyword evidence="12 16" id="KW-0560">Oxidoreductase</keyword>
<comment type="function">
    <text evidence="2 16">Cell wall formation.</text>
</comment>
<keyword evidence="9 16" id="KW-0521">NADP</keyword>
<evidence type="ECO:0000256" key="16">
    <source>
        <dbReference type="HAMAP-Rule" id="MF_00037"/>
    </source>
</evidence>
<evidence type="ECO:0000256" key="4">
    <source>
        <dbReference type="ARBA" id="ARBA00004752"/>
    </source>
</evidence>
<evidence type="ECO:0000256" key="7">
    <source>
        <dbReference type="ARBA" id="ARBA00022630"/>
    </source>
</evidence>
<dbReference type="GO" id="GO:0005829">
    <property type="term" value="C:cytosol"/>
    <property type="evidence" value="ECO:0007669"/>
    <property type="project" value="TreeGrafter"/>
</dbReference>
<name>A0A1I6JZU9_9FIRM</name>
<dbReference type="InterPro" id="IPR016166">
    <property type="entry name" value="FAD-bd_PCMH"/>
</dbReference>
<evidence type="ECO:0000259" key="17">
    <source>
        <dbReference type="PROSITE" id="PS51387"/>
    </source>
</evidence>
<dbReference type="PANTHER" id="PTHR21071">
    <property type="entry name" value="UDP-N-ACETYLENOLPYRUVOYLGLUCOSAMINE REDUCTASE"/>
    <property type="match status" value="1"/>
</dbReference>
<comment type="similarity">
    <text evidence="16">Belongs to the MurB family.</text>
</comment>
<dbReference type="InterPro" id="IPR036635">
    <property type="entry name" value="MurB_C_sf"/>
</dbReference>
<comment type="cofactor">
    <cofactor evidence="1 16">
        <name>FAD</name>
        <dbReference type="ChEBI" id="CHEBI:57692"/>
    </cofactor>
</comment>
<feature type="active site" evidence="16">
    <location>
        <position position="181"/>
    </location>
</feature>
<dbReference type="SUPFAM" id="SSF56194">
    <property type="entry name" value="Uridine diphospho-N-Acetylenolpyruvylglucosamine reductase, MurB, C-terminal domain"/>
    <property type="match status" value="1"/>
</dbReference>
<evidence type="ECO:0000256" key="10">
    <source>
        <dbReference type="ARBA" id="ARBA00022960"/>
    </source>
</evidence>
<protein>
    <recommendedName>
        <fullName evidence="16">UDP-N-acetylenolpyruvoylglucosamine reductase</fullName>
        <ecNumber evidence="16">1.3.1.98</ecNumber>
    </recommendedName>
    <alternativeName>
        <fullName evidence="16">UDP-N-acetylmuramate dehydrogenase</fullName>
    </alternativeName>
</protein>
<evidence type="ECO:0000256" key="14">
    <source>
        <dbReference type="ARBA" id="ARBA00023316"/>
    </source>
</evidence>
<comment type="subcellular location">
    <subcellularLocation>
        <location evidence="3 16">Cytoplasm</location>
    </subcellularLocation>
</comment>
<evidence type="ECO:0000313" key="18">
    <source>
        <dbReference type="EMBL" id="SFR84070.1"/>
    </source>
</evidence>
<comment type="pathway">
    <text evidence="4 16">Cell wall biogenesis; peptidoglycan biosynthesis.</text>
</comment>
<dbReference type="GO" id="GO:0071949">
    <property type="term" value="F:FAD binding"/>
    <property type="evidence" value="ECO:0007669"/>
    <property type="project" value="InterPro"/>
</dbReference>
<dbReference type="Gene3D" id="3.90.78.10">
    <property type="entry name" value="UDP-N-acetylenolpyruvoylglucosamine reductase, C-terminal domain"/>
    <property type="match status" value="1"/>
</dbReference>
<dbReference type="Proteomes" id="UP000199659">
    <property type="component" value="Unassembled WGS sequence"/>
</dbReference>
<evidence type="ECO:0000256" key="11">
    <source>
        <dbReference type="ARBA" id="ARBA00022984"/>
    </source>
</evidence>
<dbReference type="OrthoDB" id="9804753at2"/>
<dbReference type="EMBL" id="FOYZ01000007">
    <property type="protein sequence ID" value="SFR84070.1"/>
    <property type="molecule type" value="Genomic_DNA"/>
</dbReference>
<dbReference type="Pfam" id="PF02873">
    <property type="entry name" value="MurB_C"/>
    <property type="match status" value="1"/>
</dbReference>
<dbReference type="InterPro" id="IPR016169">
    <property type="entry name" value="FAD-bd_PCMH_sub2"/>
</dbReference>
<dbReference type="GO" id="GO:0009252">
    <property type="term" value="P:peptidoglycan biosynthetic process"/>
    <property type="evidence" value="ECO:0007669"/>
    <property type="project" value="UniProtKB-UniRule"/>
</dbReference>
<sequence>MYQEFETKLSQVIGKSQIKKGEPLSKHTTFKIGGPADYFISPEKEESLSELIKVCNEYEIPFYVIGNGSNLLVGDNGFRGVIIEMQNQFSKIQIEPWEGATKRITAGAGIMLSKLSGEAARNALTGLEFAAGIPGTLGGAVAMNAGAYDGEIKDCIVSAKVMTRQGEILVLTREQLELSYRKSIIQKEGYIVIEAVFSLKNGYESAIRQKMQDFNQRRREKQPLEYPSAGSTFKRPEGNFAGKLIMDAGLKGFRVGDMMISDKHCGFMINVGNGTAYDAVQLMNKVDIIVYEKFGVHLEPEVRLIGEFIEN</sequence>
<accession>A0A1I6JZU9</accession>
<feature type="active site" description="Proton donor" evidence="16">
    <location>
        <position position="231"/>
    </location>
</feature>
<evidence type="ECO:0000256" key="5">
    <source>
        <dbReference type="ARBA" id="ARBA00022490"/>
    </source>
</evidence>
<dbReference type="HAMAP" id="MF_00037">
    <property type="entry name" value="MurB"/>
    <property type="match status" value="1"/>
</dbReference>
<dbReference type="SUPFAM" id="SSF56176">
    <property type="entry name" value="FAD-binding/transporter-associated domain-like"/>
    <property type="match status" value="1"/>
</dbReference>
<keyword evidence="19" id="KW-1185">Reference proteome</keyword>
<dbReference type="PROSITE" id="PS51387">
    <property type="entry name" value="FAD_PCMH"/>
    <property type="match status" value="1"/>
</dbReference>
<evidence type="ECO:0000256" key="3">
    <source>
        <dbReference type="ARBA" id="ARBA00004496"/>
    </source>
</evidence>
<evidence type="ECO:0000256" key="1">
    <source>
        <dbReference type="ARBA" id="ARBA00001974"/>
    </source>
</evidence>
<dbReference type="GO" id="GO:0008762">
    <property type="term" value="F:UDP-N-acetylmuramate dehydrogenase activity"/>
    <property type="evidence" value="ECO:0007669"/>
    <property type="project" value="UniProtKB-UniRule"/>
</dbReference>
<keyword evidence="14 16" id="KW-0961">Cell wall biogenesis/degradation</keyword>
<keyword evidence="7 16" id="KW-0285">Flavoprotein</keyword>
<feature type="active site" evidence="16">
    <location>
        <position position="301"/>
    </location>
</feature>
<dbReference type="NCBIfam" id="TIGR00179">
    <property type="entry name" value="murB"/>
    <property type="match status" value="1"/>
</dbReference>
<dbReference type="AlphaFoldDB" id="A0A1I6JZU9"/>
<dbReference type="Gene3D" id="3.30.43.10">
    <property type="entry name" value="Uridine Diphospho-n-acetylenolpyruvylglucosamine Reductase, domain 2"/>
    <property type="match status" value="1"/>
</dbReference>
<dbReference type="Gene3D" id="3.30.465.10">
    <property type="match status" value="1"/>
</dbReference>
<dbReference type="EC" id="1.3.1.98" evidence="16"/>
<dbReference type="Pfam" id="PF01565">
    <property type="entry name" value="FAD_binding_4"/>
    <property type="match status" value="1"/>
</dbReference>
<comment type="catalytic activity">
    <reaction evidence="15 16">
        <text>UDP-N-acetyl-alpha-D-muramate + NADP(+) = UDP-N-acetyl-3-O-(1-carboxyvinyl)-alpha-D-glucosamine + NADPH + H(+)</text>
        <dbReference type="Rhea" id="RHEA:12248"/>
        <dbReference type="ChEBI" id="CHEBI:15378"/>
        <dbReference type="ChEBI" id="CHEBI:57783"/>
        <dbReference type="ChEBI" id="CHEBI:58349"/>
        <dbReference type="ChEBI" id="CHEBI:68483"/>
        <dbReference type="ChEBI" id="CHEBI:70757"/>
        <dbReference type="EC" id="1.3.1.98"/>
    </reaction>
</comment>
<dbReference type="GO" id="GO:0071555">
    <property type="term" value="P:cell wall organization"/>
    <property type="evidence" value="ECO:0007669"/>
    <property type="project" value="UniProtKB-KW"/>
</dbReference>
<dbReference type="InterPro" id="IPR036318">
    <property type="entry name" value="FAD-bd_PCMH-like_sf"/>
</dbReference>
<reference evidence="18 19" key="1">
    <citation type="submission" date="2016-10" db="EMBL/GenBank/DDBJ databases">
        <authorList>
            <person name="de Groot N.N."/>
        </authorList>
    </citation>
    <scope>NUCLEOTIDE SEQUENCE [LARGE SCALE GENOMIC DNA]</scope>
    <source>
        <strain evidence="18 19">743A</strain>
    </source>
</reference>
<evidence type="ECO:0000256" key="12">
    <source>
        <dbReference type="ARBA" id="ARBA00023002"/>
    </source>
</evidence>
<feature type="domain" description="FAD-binding PCMH-type" evidence="17">
    <location>
        <begin position="31"/>
        <end position="202"/>
    </location>
</feature>
<keyword evidence="13 16" id="KW-0131">Cell cycle</keyword>
<keyword evidence="11 16" id="KW-0573">Peptidoglycan synthesis</keyword>
<keyword evidence="8 16" id="KW-0274">FAD</keyword>
<proteinExistence type="inferred from homology"/>
<evidence type="ECO:0000256" key="8">
    <source>
        <dbReference type="ARBA" id="ARBA00022827"/>
    </source>
</evidence>